<reference evidence="1 2" key="2">
    <citation type="submission" date="2020-08" db="EMBL/GenBank/DDBJ databases">
        <title>Adhaeribacter dokdonensis sp. nov., isolated from the rhizosphere of Elymus tsukushiensis, a plant native to the Dokdo Islands, Republic of Korea.</title>
        <authorList>
            <person name="Ghim S.Y."/>
        </authorList>
    </citation>
    <scope>NUCLEOTIDE SEQUENCE [LARGE SCALE GENOMIC DNA]</scope>
    <source>
        <strain evidence="1 2">KUDC8001</strain>
        <plasmid evidence="1 2">unnamed</plasmid>
    </source>
</reference>
<keyword evidence="1" id="KW-0614">Plasmid</keyword>
<dbReference type="AlphaFoldDB" id="A0A7L7L215"/>
<reference evidence="1 2" key="1">
    <citation type="submission" date="2020-06" db="EMBL/GenBank/DDBJ databases">
        <authorList>
            <person name="Hwang Y.J."/>
        </authorList>
    </citation>
    <scope>NUCLEOTIDE SEQUENCE [LARGE SCALE GENOMIC DNA]</scope>
    <source>
        <strain evidence="1 2">KUDC8001</strain>
        <plasmid evidence="1 2">unnamed</plasmid>
    </source>
</reference>
<dbReference type="Proteomes" id="UP000514509">
    <property type="component" value="Plasmid unnamed"/>
</dbReference>
<organism evidence="1 2">
    <name type="scientific">Adhaeribacter radiodurans</name>
    <dbReference type="NCBI Taxonomy" id="2745197"/>
    <lineage>
        <taxon>Bacteria</taxon>
        <taxon>Pseudomonadati</taxon>
        <taxon>Bacteroidota</taxon>
        <taxon>Cytophagia</taxon>
        <taxon>Cytophagales</taxon>
        <taxon>Hymenobacteraceae</taxon>
        <taxon>Adhaeribacter</taxon>
    </lineage>
</organism>
<evidence type="ECO:0008006" key="3">
    <source>
        <dbReference type="Google" id="ProtNLM"/>
    </source>
</evidence>
<sequence length="122" mass="13478">MQSCAKKITFNTSPVVPAAEGTVKLKNDNNGNYELDLNVMHLADPKRLNPSKQLYVVWIETEQNGIKNVGQLKTSSGLFSKTLKSSLKTISSFKPNRIFITAEDNANTQYPGGQTVLNTDNF</sequence>
<evidence type="ECO:0000313" key="1">
    <source>
        <dbReference type="EMBL" id="QMU26625.1"/>
    </source>
</evidence>
<protein>
    <recommendedName>
        <fullName evidence="3">Anti-sigma factor</fullName>
    </recommendedName>
</protein>
<accession>A0A7L7L215</accession>
<proteinExistence type="predicted"/>
<keyword evidence="2" id="KW-1185">Reference proteome</keyword>
<dbReference type="KEGG" id="add:HUW48_00650"/>
<geneLocation type="plasmid" evidence="1 2">
    <name>unnamed</name>
</geneLocation>
<evidence type="ECO:0000313" key="2">
    <source>
        <dbReference type="Proteomes" id="UP000514509"/>
    </source>
</evidence>
<gene>
    <name evidence="1" type="ORF">HUW48_00650</name>
</gene>
<name>A0A7L7L215_9BACT</name>
<dbReference type="EMBL" id="CP055152">
    <property type="protein sequence ID" value="QMU26625.1"/>
    <property type="molecule type" value="Genomic_DNA"/>
</dbReference>